<comment type="caution">
    <text evidence="2">The sequence shown here is derived from an EMBL/GenBank/DDBJ whole genome shotgun (WGS) entry which is preliminary data.</text>
</comment>
<feature type="domain" description="NADH:flavin oxidoreductase/NADH oxidase N-terminal" evidence="1">
    <location>
        <begin position="4"/>
        <end position="339"/>
    </location>
</feature>
<proteinExistence type="predicted"/>
<organism evidence="2 3">
    <name type="scientific">Corallincola platygyrae</name>
    <dbReference type="NCBI Taxonomy" id="1193278"/>
    <lineage>
        <taxon>Bacteria</taxon>
        <taxon>Pseudomonadati</taxon>
        <taxon>Pseudomonadota</taxon>
        <taxon>Gammaproteobacteria</taxon>
        <taxon>Alteromonadales</taxon>
        <taxon>Psychromonadaceae</taxon>
        <taxon>Corallincola</taxon>
    </lineage>
</organism>
<dbReference type="PANTHER" id="PTHR22893">
    <property type="entry name" value="NADH OXIDOREDUCTASE-RELATED"/>
    <property type="match status" value="1"/>
</dbReference>
<dbReference type="Pfam" id="PF00724">
    <property type="entry name" value="Oxidored_FMN"/>
    <property type="match status" value="1"/>
</dbReference>
<dbReference type="Gene3D" id="3.20.20.70">
    <property type="entry name" value="Aldolase class I"/>
    <property type="match status" value="1"/>
</dbReference>
<dbReference type="InterPro" id="IPR001155">
    <property type="entry name" value="OxRdtase_FMN_N"/>
</dbReference>
<dbReference type="SUPFAM" id="SSF51395">
    <property type="entry name" value="FMN-linked oxidoreductases"/>
    <property type="match status" value="1"/>
</dbReference>
<evidence type="ECO:0000313" key="2">
    <source>
        <dbReference type="EMBL" id="MFD2096450.1"/>
    </source>
</evidence>
<reference evidence="3" key="1">
    <citation type="journal article" date="2019" name="Int. J. Syst. Evol. Microbiol.">
        <title>The Global Catalogue of Microorganisms (GCM) 10K type strain sequencing project: providing services to taxonomists for standard genome sequencing and annotation.</title>
        <authorList>
            <consortium name="The Broad Institute Genomics Platform"/>
            <consortium name="The Broad Institute Genome Sequencing Center for Infectious Disease"/>
            <person name="Wu L."/>
            <person name="Ma J."/>
        </authorList>
    </citation>
    <scope>NUCLEOTIDE SEQUENCE [LARGE SCALE GENOMIC DNA]</scope>
    <source>
        <strain evidence="3">CGMCC 1.10992</strain>
    </source>
</reference>
<accession>A0ABW4XLK9</accession>
<sequence>MSSSLFRTIQLGQHTLPNRIVMPPMTRSRASQPGDVANALMAEYYAQRASAGLIVTEGTQISELGKGYAWTPGIYSTQQLEGWKLVTDAVHQKGGVIFAQLWHVGRVTHPDNTNGQQPISSSAIKAENVKVFVDNGSDEPGFVDVVEPREMSVEEIRQVVEQFRQAALNAVEAGFDGIELHAANGYLINQFIDSESNQRTDQYGGSLENRLRFLDEVVAAMVGAIGADRVGVRLAPLTTLNGTVDANPIETYTAAAALLNKHKIVYLHIAEADWDDAPEMAKSFKQGLRDAYQGVLIYAGKYSTERAQDAIASGLADMVAFGRPFVANPDLPERIKQGYPWTEHDPATLFGGGEKGLTDYPEYQV</sequence>
<dbReference type="Proteomes" id="UP001597380">
    <property type="component" value="Unassembled WGS sequence"/>
</dbReference>
<evidence type="ECO:0000313" key="3">
    <source>
        <dbReference type="Proteomes" id="UP001597380"/>
    </source>
</evidence>
<protein>
    <submittedName>
        <fullName evidence="2">Alkene reductase</fullName>
    </submittedName>
</protein>
<dbReference type="CDD" id="cd02933">
    <property type="entry name" value="OYE_like_FMN"/>
    <property type="match status" value="1"/>
</dbReference>
<gene>
    <name evidence="2" type="ORF">ACFSJ3_10680</name>
</gene>
<dbReference type="PANTHER" id="PTHR22893:SF91">
    <property type="entry name" value="NADPH DEHYDROGENASE 2-RELATED"/>
    <property type="match status" value="1"/>
</dbReference>
<evidence type="ECO:0000259" key="1">
    <source>
        <dbReference type="Pfam" id="PF00724"/>
    </source>
</evidence>
<name>A0ABW4XLK9_9GAMM</name>
<dbReference type="InterPro" id="IPR045247">
    <property type="entry name" value="Oye-like"/>
</dbReference>
<dbReference type="InterPro" id="IPR013785">
    <property type="entry name" value="Aldolase_TIM"/>
</dbReference>
<keyword evidence="3" id="KW-1185">Reference proteome</keyword>
<dbReference type="EMBL" id="JBHUHT010000012">
    <property type="protein sequence ID" value="MFD2096450.1"/>
    <property type="molecule type" value="Genomic_DNA"/>
</dbReference>
<dbReference type="RefSeq" id="WP_345339166.1">
    <property type="nucleotide sequence ID" value="NZ_BAABLI010000008.1"/>
</dbReference>